<feature type="transmembrane region" description="Helical" evidence="6">
    <location>
        <begin position="224"/>
        <end position="242"/>
    </location>
</feature>
<dbReference type="Proteomes" id="UP000230551">
    <property type="component" value="Unassembled WGS sequence"/>
</dbReference>
<feature type="transmembrane region" description="Helical" evidence="6">
    <location>
        <begin position="162"/>
        <end position="181"/>
    </location>
</feature>
<evidence type="ECO:0000256" key="2">
    <source>
        <dbReference type="ARBA" id="ARBA00022448"/>
    </source>
</evidence>
<evidence type="ECO:0000256" key="4">
    <source>
        <dbReference type="ARBA" id="ARBA00022989"/>
    </source>
</evidence>
<keyword evidence="2" id="KW-0813">Transport</keyword>
<keyword evidence="9" id="KW-1185">Reference proteome</keyword>
<comment type="caution">
    <text evidence="8">The sequence shown here is derived from an EMBL/GenBank/DDBJ whole genome shotgun (WGS) entry which is preliminary data.</text>
</comment>
<dbReference type="GO" id="GO:0005886">
    <property type="term" value="C:plasma membrane"/>
    <property type="evidence" value="ECO:0007669"/>
    <property type="project" value="UniProtKB-SubCell"/>
</dbReference>
<evidence type="ECO:0000256" key="3">
    <source>
        <dbReference type="ARBA" id="ARBA00022692"/>
    </source>
</evidence>
<feature type="transmembrane region" description="Helical" evidence="6">
    <location>
        <begin position="47"/>
        <end position="64"/>
    </location>
</feature>
<feature type="transmembrane region" description="Helical" evidence="6">
    <location>
        <begin position="436"/>
        <end position="460"/>
    </location>
</feature>
<accession>A0A2G5P9C5</accession>
<dbReference type="GO" id="GO:0022857">
    <property type="term" value="F:transmembrane transporter activity"/>
    <property type="evidence" value="ECO:0007669"/>
    <property type="project" value="InterPro"/>
</dbReference>
<organism evidence="8 9">
    <name type="scientific">Mycolicibacterium brumae</name>
    <dbReference type="NCBI Taxonomy" id="85968"/>
    <lineage>
        <taxon>Bacteria</taxon>
        <taxon>Bacillati</taxon>
        <taxon>Actinomycetota</taxon>
        <taxon>Actinomycetes</taxon>
        <taxon>Mycobacteriales</taxon>
        <taxon>Mycobacteriaceae</taxon>
        <taxon>Mycolicibacterium</taxon>
    </lineage>
</organism>
<feature type="transmembrane region" description="Helical" evidence="6">
    <location>
        <begin position="358"/>
        <end position="380"/>
    </location>
</feature>
<dbReference type="Pfam" id="PF07690">
    <property type="entry name" value="MFS_1"/>
    <property type="match status" value="1"/>
</dbReference>
<evidence type="ECO:0000256" key="6">
    <source>
        <dbReference type="SAM" id="Phobius"/>
    </source>
</evidence>
<dbReference type="PANTHER" id="PTHR42718">
    <property type="entry name" value="MAJOR FACILITATOR SUPERFAMILY MULTIDRUG TRANSPORTER MFSC"/>
    <property type="match status" value="1"/>
</dbReference>
<dbReference type="AlphaFoldDB" id="A0A2G5P9C5"/>
<feature type="domain" description="Major facilitator superfamily (MFS) profile" evidence="7">
    <location>
        <begin position="9"/>
        <end position="465"/>
    </location>
</feature>
<dbReference type="PROSITE" id="PS50850">
    <property type="entry name" value="MFS"/>
    <property type="match status" value="1"/>
</dbReference>
<feature type="transmembrane region" description="Helical" evidence="6">
    <location>
        <begin position="401"/>
        <end position="424"/>
    </location>
</feature>
<evidence type="ECO:0000313" key="8">
    <source>
        <dbReference type="EMBL" id="PIB74968.1"/>
    </source>
</evidence>
<dbReference type="EMBL" id="PDCN02000013">
    <property type="protein sequence ID" value="PIB74968.1"/>
    <property type="molecule type" value="Genomic_DNA"/>
</dbReference>
<dbReference type="Gene3D" id="1.20.1250.20">
    <property type="entry name" value="MFS general substrate transporter like domains"/>
    <property type="match status" value="2"/>
</dbReference>
<evidence type="ECO:0000256" key="1">
    <source>
        <dbReference type="ARBA" id="ARBA00004651"/>
    </source>
</evidence>
<evidence type="ECO:0000256" key="5">
    <source>
        <dbReference type="ARBA" id="ARBA00023136"/>
    </source>
</evidence>
<dbReference type="SUPFAM" id="SSF103473">
    <property type="entry name" value="MFS general substrate transporter"/>
    <property type="match status" value="1"/>
</dbReference>
<reference evidence="8 9" key="1">
    <citation type="journal article" date="2017" name="Infect. Genet. Evol.">
        <title>The new phylogeny of the genus Mycobacterium: The old and the news.</title>
        <authorList>
            <person name="Tortoli E."/>
            <person name="Fedrizzi T."/>
            <person name="Meehan C.J."/>
            <person name="Trovato A."/>
            <person name="Grottola A."/>
            <person name="Giacobazzi E."/>
            <person name="Serpini G.F."/>
            <person name="Tagliazucchi S."/>
            <person name="Fabio A."/>
            <person name="Bettua C."/>
            <person name="Bertorelli R."/>
            <person name="Frascaro F."/>
            <person name="De Sanctis V."/>
            <person name="Pecorari M."/>
            <person name="Jousson O."/>
            <person name="Segata N."/>
            <person name="Cirillo D.M."/>
        </authorList>
    </citation>
    <scope>NUCLEOTIDE SEQUENCE [LARGE SCALE GENOMIC DNA]</scope>
    <source>
        <strain evidence="8 9">CIP1034565</strain>
    </source>
</reference>
<dbReference type="InterPro" id="IPR020846">
    <property type="entry name" value="MFS_dom"/>
</dbReference>
<dbReference type="STRING" id="85968.GCA_900073015_00512"/>
<evidence type="ECO:0000313" key="9">
    <source>
        <dbReference type="Proteomes" id="UP000230551"/>
    </source>
</evidence>
<feature type="transmembrane region" description="Helical" evidence="6">
    <location>
        <begin position="301"/>
        <end position="325"/>
    </location>
</feature>
<feature type="transmembrane region" description="Helical" evidence="6">
    <location>
        <begin position="132"/>
        <end position="156"/>
    </location>
</feature>
<keyword evidence="3 6" id="KW-0812">Transmembrane</keyword>
<evidence type="ECO:0000259" key="7">
    <source>
        <dbReference type="PROSITE" id="PS50850"/>
    </source>
</evidence>
<comment type="subcellular location">
    <subcellularLocation>
        <location evidence="1">Cell membrane</location>
        <topology evidence="1">Multi-pass membrane protein</topology>
    </subcellularLocation>
</comment>
<feature type="transmembrane region" description="Helical" evidence="6">
    <location>
        <begin position="76"/>
        <end position="97"/>
    </location>
</feature>
<dbReference type="PANTHER" id="PTHR42718:SF9">
    <property type="entry name" value="MAJOR FACILITATOR SUPERFAMILY MULTIDRUG TRANSPORTER MFSC"/>
    <property type="match status" value="1"/>
</dbReference>
<dbReference type="InterPro" id="IPR011701">
    <property type="entry name" value="MFS"/>
</dbReference>
<dbReference type="OrthoDB" id="4484751at2"/>
<dbReference type="InterPro" id="IPR036259">
    <property type="entry name" value="MFS_trans_sf"/>
</dbReference>
<proteinExistence type="predicted"/>
<sequence length="472" mass="47844">MRTRHPSVLVAVLAAAGISVSLTQTLIVPIIPELPAMLGADSANASWAVTATLLAAAVATPLYGRFGDLYGPRRMLIICALALAAGSLICALSDSLAPFVAGRALQGLGMPIVPLGISVLRSSVPPDRVGSAMGVMSSSLGVGGAMGLPLSAIIVQHTHWHALFWLATGLGALATVLFATLVPPVPAVSTGRFDPLGTVLLTAGLLALLLPISKGASWGWGSPLTVGMFVASAVIFAVFALWQLKIPSPIVDLRTTFRRPVLLTNLASVSMGFAWFTLMLVSPQVLELPTSLEHGLGQSLIATGLWMAPGGLAMMVFSSVSAAVAKRRGPKFTLVLGCAIIAASFLAGPWLLGSAPLVMLLGIIVSVGVGFGFAALPALINAAVPITETAAANGINALARSLGTSISSTVMTAILTAMVVWAPATADAPAHPVPSAAGFTAALLVAGAVALVATVLAMLIPDPIAALRDEPA</sequence>
<protein>
    <submittedName>
        <fullName evidence="8">MFS transporter</fullName>
    </submittedName>
</protein>
<feature type="transmembrane region" description="Helical" evidence="6">
    <location>
        <begin position="262"/>
        <end position="281"/>
    </location>
</feature>
<name>A0A2G5P9C5_9MYCO</name>
<keyword evidence="4 6" id="KW-1133">Transmembrane helix</keyword>
<keyword evidence="5 6" id="KW-0472">Membrane</keyword>
<feature type="transmembrane region" description="Helical" evidence="6">
    <location>
        <begin position="332"/>
        <end position="352"/>
    </location>
</feature>
<gene>
    <name evidence="8" type="ORF">CQY22_011085</name>
</gene>